<dbReference type="Proteomes" id="UP000078387">
    <property type="component" value="Unassembled WGS sequence"/>
</dbReference>
<accession>A0A5K1TYI4</accession>
<evidence type="ECO:0000313" key="4">
    <source>
        <dbReference type="Proteomes" id="UP000078387"/>
    </source>
</evidence>
<evidence type="ECO:0000313" key="3">
    <source>
        <dbReference type="EMBL" id="GAT94021.1"/>
    </source>
</evidence>
<dbReference type="VEuPathDB" id="AmoebaDB:EHI8A_015250"/>
<protein>
    <submittedName>
        <fullName evidence="3">Sand family protein</fullName>
    </submittedName>
</protein>
<dbReference type="VEuPathDB" id="AmoebaDB:EHI5A_022450"/>
<dbReference type="InterPro" id="IPR004353">
    <property type="entry name" value="Mon1"/>
</dbReference>
<feature type="domain" description="FUZ/MON1/HPS1 second Longin" evidence="2">
    <location>
        <begin position="210"/>
        <end position="298"/>
    </location>
</feature>
<dbReference type="GO" id="GO:0016192">
    <property type="term" value="P:vesicle-mediated transport"/>
    <property type="evidence" value="ECO:0007669"/>
    <property type="project" value="InterPro"/>
</dbReference>
<feature type="domain" description="FUZ/MON1/HPS1 first Longin" evidence="1">
    <location>
        <begin position="39"/>
        <end position="152"/>
    </location>
</feature>
<dbReference type="VEuPathDB" id="AmoebaDB:KM1_024050"/>
<comment type="caution">
    <text evidence="3">The sequence shown here is derived from an EMBL/GenBank/DDBJ whole genome shotgun (WGS) entry which is preliminary data.</text>
</comment>
<reference evidence="3 4" key="1">
    <citation type="submission" date="2016-05" db="EMBL/GenBank/DDBJ databases">
        <title>First whole genome sequencing of Entamoeba histolytica HM1:IMSS-clone-6.</title>
        <authorList>
            <person name="Mukherjee Avik.K."/>
            <person name="Izumyama S."/>
            <person name="Nakada-Tsukui K."/>
            <person name="Nozaki T."/>
        </authorList>
    </citation>
    <scope>NUCLEOTIDE SEQUENCE [LARGE SCALE GENOMIC DNA]</scope>
    <source>
        <strain evidence="3 4">HM1:IMSS clone 6</strain>
    </source>
</reference>
<dbReference type="PRINTS" id="PR01546">
    <property type="entry name" value="YEAST73DUF"/>
</dbReference>
<dbReference type="InterPro" id="IPR043972">
    <property type="entry name" value="FUZ/MON1/HPS1_longin_1"/>
</dbReference>
<dbReference type="OMA" id="TKTCAIT"/>
<evidence type="ECO:0000259" key="2">
    <source>
        <dbReference type="Pfam" id="PF19037"/>
    </source>
</evidence>
<proteinExistence type="predicted"/>
<dbReference type="InterPro" id="IPR043971">
    <property type="entry name" value="FUZ/MON1/HPS1_longin_2"/>
</dbReference>
<dbReference type="EMBL" id="BDEQ01000001">
    <property type="protein sequence ID" value="GAT94021.1"/>
    <property type="molecule type" value="Genomic_DNA"/>
</dbReference>
<evidence type="ECO:0000259" key="1">
    <source>
        <dbReference type="Pfam" id="PF19036"/>
    </source>
</evidence>
<dbReference type="PANTHER" id="PTHR13027:SF7">
    <property type="entry name" value="VACUOLAR FUSION PROTEIN MON1 HOMOLOG"/>
    <property type="match status" value="1"/>
</dbReference>
<dbReference type="VEuPathDB" id="AmoebaDB:EHI7A_010170"/>
<dbReference type="Pfam" id="PF19037">
    <property type="entry name" value="Fuz_longin_2"/>
    <property type="match status" value="1"/>
</dbReference>
<name>A0A5K1TYI4_ENTHI</name>
<dbReference type="Pfam" id="PF19036">
    <property type="entry name" value="Fuz_longin_1"/>
    <property type="match status" value="1"/>
</dbReference>
<dbReference type="VEuPathDB" id="AmoebaDB:EHI_010680"/>
<dbReference type="PANTHER" id="PTHR13027">
    <property type="entry name" value="SAND PROTEIN-RELATED"/>
    <property type="match status" value="1"/>
</dbReference>
<sequence length="449" mass="51545">MAEENVSIRNEFSILHKRWENDTEIDMTNNAKAWEMKKKHILIYTDAGKPIFSRYGDEIKLAPFMGTLTALSSVVADLSDSTDDVVCEDGKIIIFHSVGPIEIVIVAKTGETPQQLKIEAEMIGRKLCSIVPYTTILSLFQKKTSYDFRRLILTEYDQMKFLIHSMNVSTAILYNAVSILPCTMREQINDVIINLVNTCNDKLINDNDSIVFTLLFNELNLIYINQRSGCTLSPKDIHILMTFVQGLPTINDKWVPIGLYDFNQSGQLFVFCKFFTSKLSLVLLATKNESLPIISTCAETIENEIINVPFINQLINGPSVDVQFEESSSLYLHYIFVKIEGDNAQLHEPEFQEPYKSSYTEQKRIHRMFRTVYDEMKNQNLKEYCSKGGVDCIYATLRSDYFFCGTFNILLERDEVINRGNKIISLVRSKLDTLFITPTKKGKYKSFLW</sequence>
<organism evidence="3 4">
    <name type="scientific">Entamoeba histolytica</name>
    <dbReference type="NCBI Taxonomy" id="5759"/>
    <lineage>
        <taxon>Eukaryota</taxon>
        <taxon>Amoebozoa</taxon>
        <taxon>Evosea</taxon>
        <taxon>Archamoebae</taxon>
        <taxon>Mastigamoebida</taxon>
        <taxon>Entamoebidae</taxon>
        <taxon>Entamoeba</taxon>
    </lineage>
</organism>
<dbReference type="AlphaFoldDB" id="A0A5K1TYI4"/>
<gene>
    <name evidence="3" type="ORF">CL6EHI_010680</name>
</gene>
<dbReference type="GO" id="GO:0006623">
    <property type="term" value="P:protein targeting to vacuole"/>
    <property type="evidence" value="ECO:0007669"/>
    <property type="project" value="InterPro"/>
</dbReference>